<dbReference type="Proteomes" id="UP001149860">
    <property type="component" value="Chromosome"/>
</dbReference>
<keyword evidence="2" id="KW-1185">Reference proteome</keyword>
<reference evidence="1" key="1">
    <citation type="submission" date="2024-08" db="EMBL/GenBank/DDBJ databases">
        <title>Lentilactobacillus sp. nov., isolated from tree bark.</title>
        <authorList>
            <person name="Phuengjayaem S."/>
            <person name="Tanasupawat S."/>
        </authorList>
    </citation>
    <scope>NUCLEOTIDE SEQUENCE</scope>
    <source>
        <strain evidence="1">SPB1-3</strain>
    </source>
</reference>
<protein>
    <submittedName>
        <fullName evidence="1">Phage tail tip lysozyme</fullName>
    </submittedName>
</protein>
<proteinExistence type="predicted"/>
<name>A0ACD5DID2_9LACO</name>
<gene>
    <name evidence="1" type="ORF">O0236_006605</name>
</gene>
<accession>A0ACD5DID2</accession>
<sequence>MLSSGSYNRQVLRSGASKIGRGIKMITPKPIRNLVGKGTAEIKGIPNRIFGTKVKDINATTRLGRFGKTSIIQRASEAFPRVTKLAGKGSNVLKGAGKLARNVPILDIAAVGMNMLGTNKNNAGKKVGSTAGMLAGGLAGSLFGPIGSMAGAAIGDALGSKLGQTIDKTMPKKIRKSLGKIINSIGKVFNALLKPFQSTIKSIQKVWDSSTKGISKTWSKYVVKPLSGKNGGKFLTSVFKGFKTVMVPTMKVAGVAFKVFGAVVKTTISVVADILKGLIKTISGIVSLISDIFHGRWKNIWKDAMQIFSGIFGTIGNVFKDILTSLWNGLMDFGTNVAKFLAHPIQTIQSWFKAPKTGSTNNSKGYFTSGATVNLNSKKNKPKRTANYDSKKINIATGVGHATGGLISRTHMAMVNEAGTEIAYNPNLGRFRLLGNGPTITKVHAGEHIINAKDTAKLLSGGLGRGKTLPGYAKGTGSIKATTVAQTAAIKINGTGLEKTMKATKKLMKSITGYITDGYDDSNKRSKKTIDKLQDNAIDTFNELTKSTKKQTQKIQSNTVGDFDDMQKGSQKQMDQMHTGVVAGANAIVKDFAKIFGKLDNYAHAGMANAIKQINAGFRGINSAFGQFGNGSVLTPIKYAKGSNGKIPNNQIAMLNDSPVGPRQEAIVRNNGQIELPQGDNTVQMLQRGDAVLNGYQTKELADRGVIQHYAKGSGVSKSALEKIAASKAADPAKAWGNDFAGKIGSIGTKFANNVAKGVKAGGGKSGKPYYLAAWNVINDIVSQGSGGAGGTREAFLKYAEEHYTGKPYNMGSMGPTYYDCSAMVASALKHFGVDIGRTTVDMQTSAGVQSRGHDLKNTVPGDIVVFGHGGGAAGHVGIIKNPKTGSMFNETPPRARVTSIAADKGMGYEYFRVKGLHDAAKKKSNGSKPSKRLEKLFKHQFGKKALGKLESKFSDDSIGDLGSMNLAGDIGTRARQLAAAIKKAYPSATNAGIAAVLGNWKFESQLNPGAVNSGGGASGLGQWLGGRKANLIRFARSKGKSWKNAGVQLEFALSHDSTDSNVLRSVLRGEGSVASLAAKFSNQWERGGYTQQHVNGATSIAKALHANGGWAQNGKVNIFGEVKGQNEVAINTSRPTADKLIMEAISDRASKDPNGLFGKVKAFAKMQNEFKKMKLSRIKFNSSVKADKAEAKPATIRPSFNYHPEIHIEGASDPEQTGKVVAQRLTEDRREFTSMMNDYLNATMAQF</sequence>
<dbReference type="EMBL" id="CP168151">
    <property type="protein sequence ID" value="XFD40665.1"/>
    <property type="molecule type" value="Genomic_DNA"/>
</dbReference>
<organism evidence="1 2">
    <name type="scientific">Lentilactobacillus terminaliae</name>
    <dbReference type="NCBI Taxonomy" id="3003483"/>
    <lineage>
        <taxon>Bacteria</taxon>
        <taxon>Bacillati</taxon>
        <taxon>Bacillota</taxon>
        <taxon>Bacilli</taxon>
        <taxon>Lactobacillales</taxon>
        <taxon>Lactobacillaceae</taxon>
        <taxon>Lentilactobacillus</taxon>
    </lineage>
</organism>
<evidence type="ECO:0000313" key="1">
    <source>
        <dbReference type="EMBL" id="XFD40665.1"/>
    </source>
</evidence>
<evidence type="ECO:0000313" key="2">
    <source>
        <dbReference type="Proteomes" id="UP001149860"/>
    </source>
</evidence>